<evidence type="ECO:0000313" key="14">
    <source>
        <dbReference type="EnsemblMetazoa" id="GAUT000692-PA"/>
    </source>
</evidence>
<dbReference type="SUPFAM" id="SSF47031">
    <property type="entry name" value="Second domain of FERM"/>
    <property type="match status" value="1"/>
</dbReference>
<keyword evidence="13" id="KW-1133">Transmembrane helix</keyword>
<dbReference type="InterPro" id="IPR035963">
    <property type="entry name" value="FERM_2"/>
</dbReference>
<dbReference type="Gene3D" id="1.20.80.10">
    <property type="match status" value="1"/>
</dbReference>
<dbReference type="InterPro" id="IPR014352">
    <property type="entry name" value="FERM/acyl-CoA-bd_prot_sf"/>
</dbReference>
<sequence>MNINEFPYQNDFNNILPIITLSRLIALSVFTAFTTLSEFPVRHENSDVNPLNMMPPANQKPAPDQSFPLSTERQTSSIPNAAEDGTAQFWRYPSQPMFWNAMLRKGWRWKNEGDITNAAVSSSVTEVGIYSFSITAATVSEFRFIPDQTEDLEIAILEEYKTCRGLAPVQAETAHLN</sequence>
<evidence type="ECO:0000313" key="15">
    <source>
        <dbReference type="Proteomes" id="UP000078200"/>
    </source>
</evidence>
<keyword evidence="5 11" id="KW-0999">Mitochondrion inner membrane</keyword>
<evidence type="ECO:0000256" key="5">
    <source>
        <dbReference type="ARBA" id="ARBA00022792"/>
    </source>
</evidence>
<keyword evidence="4 11" id="KW-0479">Metal-binding</keyword>
<keyword evidence="3 11" id="KW-0349">Heme</keyword>
<evidence type="ECO:0000256" key="6">
    <source>
        <dbReference type="ARBA" id="ARBA00023004"/>
    </source>
</evidence>
<dbReference type="Pfam" id="PF01265">
    <property type="entry name" value="Cyto_heme_lyase"/>
    <property type="match status" value="1"/>
</dbReference>
<keyword evidence="7 11" id="KW-0496">Mitochondrion</keyword>
<evidence type="ECO:0000256" key="4">
    <source>
        <dbReference type="ARBA" id="ARBA00022723"/>
    </source>
</evidence>
<evidence type="ECO:0000256" key="7">
    <source>
        <dbReference type="ARBA" id="ARBA00023128"/>
    </source>
</evidence>
<protein>
    <recommendedName>
        <fullName evidence="11">Holocytochrome c-type synthase</fullName>
        <ecNumber evidence="11">4.4.1.17</ecNumber>
    </recommendedName>
</protein>
<dbReference type="GO" id="GO:0046872">
    <property type="term" value="F:metal ion binding"/>
    <property type="evidence" value="ECO:0007669"/>
    <property type="project" value="UniProtKB-KW"/>
</dbReference>
<evidence type="ECO:0000256" key="10">
    <source>
        <dbReference type="ARBA" id="ARBA00023944"/>
    </source>
</evidence>
<dbReference type="Proteomes" id="UP000078200">
    <property type="component" value="Unassembled WGS sequence"/>
</dbReference>
<evidence type="ECO:0000256" key="1">
    <source>
        <dbReference type="ARBA" id="ARBA00004273"/>
    </source>
</evidence>
<dbReference type="GO" id="GO:0004408">
    <property type="term" value="F:holocytochrome-c synthase activity"/>
    <property type="evidence" value="ECO:0007669"/>
    <property type="project" value="UniProtKB-EC"/>
</dbReference>
<evidence type="ECO:0000256" key="13">
    <source>
        <dbReference type="SAM" id="Phobius"/>
    </source>
</evidence>
<dbReference type="AlphaFoldDB" id="A0A1A9UDA9"/>
<evidence type="ECO:0000256" key="12">
    <source>
        <dbReference type="SAM" id="MobiDB-lite"/>
    </source>
</evidence>
<evidence type="ECO:0000256" key="9">
    <source>
        <dbReference type="ARBA" id="ARBA00023239"/>
    </source>
</evidence>
<evidence type="ECO:0000256" key="11">
    <source>
        <dbReference type="RuleBase" id="RU363130"/>
    </source>
</evidence>
<feature type="region of interest" description="Disordered" evidence="12">
    <location>
        <begin position="51"/>
        <end position="72"/>
    </location>
</feature>
<feature type="transmembrane region" description="Helical" evidence="13">
    <location>
        <begin position="15"/>
        <end position="36"/>
    </location>
</feature>
<dbReference type="PANTHER" id="PTHR12743:SF0">
    <property type="entry name" value="HOLOCYTOCHROME C-TYPE SYNTHASE"/>
    <property type="match status" value="1"/>
</dbReference>
<dbReference type="STRING" id="7395.A0A1A9UDA9"/>
<comment type="subcellular location">
    <subcellularLocation>
        <location evidence="1 11">Mitochondrion inner membrane</location>
    </subcellularLocation>
</comment>
<accession>A0A1A9UDA9</accession>
<dbReference type="GO" id="GO:0005743">
    <property type="term" value="C:mitochondrial inner membrane"/>
    <property type="evidence" value="ECO:0007669"/>
    <property type="project" value="UniProtKB-SubCell"/>
</dbReference>
<keyword evidence="15" id="KW-1185">Reference proteome</keyword>
<evidence type="ECO:0000256" key="8">
    <source>
        <dbReference type="ARBA" id="ARBA00023136"/>
    </source>
</evidence>
<keyword evidence="13" id="KW-0812">Transmembrane</keyword>
<dbReference type="InterPro" id="IPR000511">
    <property type="entry name" value="Holocyt_c/c1_synthase"/>
</dbReference>
<name>A0A1A9UDA9_GLOAU</name>
<evidence type="ECO:0000256" key="3">
    <source>
        <dbReference type="ARBA" id="ARBA00022617"/>
    </source>
</evidence>
<comment type="function">
    <text evidence="11">Lyase that catalyzes the covalent linking of the heme group to the cytochrome C apoprotein to produce the mature functional cytochrome.</text>
</comment>
<evidence type="ECO:0000256" key="2">
    <source>
        <dbReference type="ARBA" id="ARBA00007255"/>
    </source>
</evidence>
<reference evidence="14" key="1">
    <citation type="submission" date="2020-05" db="UniProtKB">
        <authorList>
            <consortium name="EnsemblMetazoa"/>
        </authorList>
    </citation>
    <scope>IDENTIFICATION</scope>
    <source>
        <strain evidence="14">TTRI</strain>
    </source>
</reference>
<comment type="similarity">
    <text evidence="2 11">Belongs to the cytochrome c-type heme lyase family.</text>
</comment>
<keyword evidence="9 11" id="KW-0456">Lyase</keyword>
<proteinExistence type="inferred from homology"/>
<dbReference type="PANTHER" id="PTHR12743">
    <property type="entry name" value="CYTOCHROME C1 HEME LYASE"/>
    <property type="match status" value="1"/>
</dbReference>
<organism evidence="14 15">
    <name type="scientific">Glossina austeni</name>
    <name type="common">Savannah tsetse fly</name>
    <dbReference type="NCBI Taxonomy" id="7395"/>
    <lineage>
        <taxon>Eukaryota</taxon>
        <taxon>Metazoa</taxon>
        <taxon>Ecdysozoa</taxon>
        <taxon>Arthropoda</taxon>
        <taxon>Hexapoda</taxon>
        <taxon>Insecta</taxon>
        <taxon>Pterygota</taxon>
        <taxon>Neoptera</taxon>
        <taxon>Endopterygota</taxon>
        <taxon>Diptera</taxon>
        <taxon>Brachycera</taxon>
        <taxon>Muscomorpha</taxon>
        <taxon>Hippoboscoidea</taxon>
        <taxon>Glossinidae</taxon>
        <taxon>Glossina</taxon>
    </lineage>
</organism>
<keyword evidence="6 11" id="KW-0408">Iron</keyword>
<dbReference type="EC" id="4.4.1.17" evidence="11"/>
<keyword evidence="8 11" id="KW-0472">Membrane</keyword>
<dbReference type="EnsemblMetazoa" id="GAUT000692-RA">
    <property type="protein sequence ID" value="GAUT000692-PA"/>
    <property type="gene ID" value="GAUT000692"/>
</dbReference>
<comment type="catalytic activity">
    <reaction evidence="10">
        <text>holo-[cytochrome c] = apo-[cytochrome c] + heme b</text>
        <dbReference type="Rhea" id="RHEA:22648"/>
        <dbReference type="Rhea" id="RHEA-COMP:10725"/>
        <dbReference type="Rhea" id="RHEA-COMP:10726"/>
        <dbReference type="ChEBI" id="CHEBI:29950"/>
        <dbReference type="ChEBI" id="CHEBI:60344"/>
        <dbReference type="ChEBI" id="CHEBI:83739"/>
        <dbReference type="EC" id="4.4.1.17"/>
    </reaction>
    <physiologicalReaction direction="right-to-left" evidence="10">
        <dbReference type="Rhea" id="RHEA:22650"/>
    </physiologicalReaction>
</comment>
<dbReference type="VEuPathDB" id="VectorBase:GAUT000692"/>